<organism evidence="1 2">
    <name type="scientific">Acropora cervicornis</name>
    <name type="common">Staghorn coral</name>
    <dbReference type="NCBI Taxonomy" id="6130"/>
    <lineage>
        <taxon>Eukaryota</taxon>
        <taxon>Metazoa</taxon>
        <taxon>Cnidaria</taxon>
        <taxon>Anthozoa</taxon>
        <taxon>Hexacorallia</taxon>
        <taxon>Scleractinia</taxon>
        <taxon>Astrocoeniina</taxon>
        <taxon>Acroporidae</taxon>
        <taxon>Acropora</taxon>
    </lineage>
</organism>
<dbReference type="GO" id="GO:0003676">
    <property type="term" value="F:nucleic acid binding"/>
    <property type="evidence" value="ECO:0007669"/>
    <property type="project" value="InterPro"/>
</dbReference>
<dbReference type="Gene3D" id="3.30.420.10">
    <property type="entry name" value="Ribonuclease H-like superfamily/Ribonuclease H"/>
    <property type="match status" value="1"/>
</dbReference>
<comment type="caution">
    <text evidence="1">The sequence shown here is derived from an EMBL/GenBank/DDBJ whole genome shotgun (WGS) entry which is preliminary data.</text>
</comment>
<accession>A0AAD9QNP9</accession>
<dbReference type="EMBL" id="JARQWQ010000022">
    <property type="protein sequence ID" value="KAK2564525.1"/>
    <property type="molecule type" value="Genomic_DNA"/>
</dbReference>
<sequence>MGPDVAVELANNAGKHGPQISIPVGDNDSSVTKKVRKTVLTKAQILSLPKGQCSSWCGYLNNPSTYTHNSLPHRKDLLRQELQSDLKEVVDIFVQSANKGAPLGSSQVNWAPNNTIGSKAPKIQHYGSSKRNDAEICQIAATDGMGDVNVYVMPKHGISAGSSAVHILFVMNKGLVYNGQPVSTDSLAGGVSKFFDWLKLRKPYILLAHSGKSFEGKHLIKAWITCGNLEEYPTLKCGVL</sequence>
<dbReference type="Proteomes" id="UP001249851">
    <property type="component" value="Unassembled WGS sequence"/>
</dbReference>
<name>A0AAD9QNP9_ACRCE</name>
<gene>
    <name evidence="1" type="ORF">P5673_011972</name>
</gene>
<evidence type="ECO:0000313" key="1">
    <source>
        <dbReference type="EMBL" id="KAK2564525.1"/>
    </source>
</evidence>
<proteinExistence type="predicted"/>
<dbReference type="InterPro" id="IPR036397">
    <property type="entry name" value="RNaseH_sf"/>
</dbReference>
<keyword evidence="2" id="KW-1185">Reference proteome</keyword>
<reference evidence="1" key="1">
    <citation type="journal article" date="2023" name="G3 (Bethesda)">
        <title>Whole genome assembly and annotation of the endangered Caribbean coral Acropora cervicornis.</title>
        <authorList>
            <person name="Selwyn J.D."/>
            <person name="Vollmer S.V."/>
        </authorList>
    </citation>
    <scope>NUCLEOTIDE SEQUENCE</scope>
    <source>
        <strain evidence="1">K2</strain>
    </source>
</reference>
<reference evidence="1" key="2">
    <citation type="journal article" date="2023" name="Science">
        <title>Genomic signatures of disease resistance in endangered staghorn corals.</title>
        <authorList>
            <person name="Vollmer S.V."/>
            <person name="Selwyn J.D."/>
            <person name="Despard B.A."/>
            <person name="Roesel C.L."/>
        </authorList>
    </citation>
    <scope>NUCLEOTIDE SEQUENCE</scope>
    <source>
        <strain evidence="1">K2</strain>
    </source>
</reference>
<evidence type="ECO:0000313" key="2">
    <source>
        <dbReference type="Proteomes" id="UP001249851"/>
    </source>
</evidence>
<protein>
    <submittedName>
        <fullName evidence="1">Uncharacterized protein</fullName>
    </submittedName>
</protein>
<dbReference type="AlphaFoldDB" id="A0AAD9QNP9"/>